<dbReference type="OrthoDB" id="4096268at2759"/>
<keyword evidence="1" id="KW-0175">Coiled coil</keyword>
<keyword evidence="4" id="KW-1185">Reference proteome</keyword>
<accession>A0A0D0A5B9</accession>
<proteinExistence type="predicted"/>
<dbReference type="STRING" id="765257.A0A0D0A5B9"/>
<keyword evidence="2" id="KW-0472">Membrane</keyword>
<organism evidence="3 4">
    <name type="scientific">Pisolithus microcarpus 441</name>
    <dbReference type="NCBI Taxonomy" id="765257"/>
    <lineage>
        <taxon>Eukaryota</taxon>
        <taxon>Fungi</taxon>
        <taxon>Dikarya</taxon>
        <taxon>Basidiomycota</taxon>
        <taxon>Agaricomycotina</taxon>
        <taxon>Agaricomycetes</taxon>
        <taxon>Agaricomycetidae</taxon>
        <taxon>Boletales</taxon>
        <taxon>Sclerodermatineae</taxon>
        <taxon>Pisolithaceae</taxon>
        <taxon>Pisolithus</taxon>
    </lineage>
</organism>
<keyword evidence="2" id="KW-1133">Transmembrane helix</keyword>
<feature type="transmembrane region" description="Helical" evidence="2">
    <location>
        <begin position="179"/>
        <end position="201"/>
    </location>
</feature>
<sequence>MQETIADLRTRQTFTEEDVMDIQTHVDMLEPESDRLFCRLNLAERNIASLSTLQAQVNALKSRLDNPEPQLTELAVCDVKACAEALGSLVSELKTLREDAEKRIDEKMMAIDAARTEALKEIATEVEVVKSLKRKRVEDECVGQPGKEMDNGDVMANMEAPVLQMYSDSPRQTKRTRTAMGTVAQTAAAMAVGAVATWSALAFV</sequence>
<evidence type="ECO:0000256" key="2">
    <source>
        <dbReference type="SAM" id="Phobius"/>
    </source>
</evidence>
<evidence type="ECO:0000313" key="4">
    <source>
        <dbReference type="Proteomes" id="UP000054018"/>
    </source>
</evidence>
<protein>
    <submittedName>
        <fullName evidence="3">Uncharacterized protein</fullName>
    </submittedName>
</protein>
<dbReference type="EMBL" id="KN833689">
    <property type="protein sequence ID" value="KIK29562.1"/>
    <property type="molecule type" value="Genomic_DNA"/>
</dbReference>
<evidence type="ECO:0000313" key="3">
    <source>
        <dbReference type="EMBL" id="KIK29562.1"/>
    </source>
</evidence>
<keyword evidence="2" id="KW-0812">Transmembrane</keyword>
<evidence type="ECO:0000256" key="1">
    <source>
        <dbReference type="SAM" id="Coils"/>
    </source>
</evidence>
<reference evidence="4" key="2">
    <citation type="submission" date="2015-01" db="EMBL/GenBank/DDBJ databases">
        <title>Evolutionary Origins and Diversification of the Mycorrhizal Mutualists.</title>
        <authorList>
            <consortium name="DOE Joint Genome Institute"/>
            <consortium name="Mycorrhizal Genomics Consortium"/>
            <person name="Kohler A."/>
            <person name="Kuo A."/>
            <person name="Nagy L.G."/>
            <person name="Floudas D."/>
            <person name="Copeland A."/>
            <person name="Barry K.W."/>
            <person name="Cichocki N."/>
            <person name="Veneault-Fourrey C."/>
            <person name="LaButti K."/>
            <person name="Lindquist E.A."/>
            <person name="Lipzen A."/>
            <person name="Lundell T."/>
            <person name="Morin E."/>
            <person name="Murat C."/>
            <person name="Riley R."/>
            <person name="Ohm R."/>
            <person name="Sun H."/>
            <person name="Tunlid A."/>
            <person name="Henrissat B."/>
            <person name="Grigoriev I.V."/>
            <person name="Hibbett D.S."/>
            <person name="Martin F."/>
        </authorList>
    </citation>
    <scope>NUCLEOTIDE SEQUENCE [LARGE SCALE GENOMIC DNA]</scope>
    <source>
        <strain evidence="4">441</strain>
    </source>
</reference>
<reference evidence="3 4" key="1">
    <citation type="submission" date="2014-04" db="EMBL/GenBank/DDBJ databases">
        <authorList>
            <consortium name="DOE Joint Genome Institute"/>
            <person name="Kuo A."/>
            <person name="Kohler A."/>
            <person name="Costa M.D."/>
            <person name="Nagy L.G."/>
            <person name="Floudas D."/>
            <person name="Copeland A."/>
            <person name="Barry K.W."/>
            <person name="Cichocki N."/>
            <person name="Veneault-Fourrey C."/>
            <person name="LaButti K."/>
            <person name="Lindquist E.A."/>
            <person name="Lipzen A."/>
            <person name="Lundell T."/>
            <person name="Morin E."/>
            <person name="Murat C."/>
            <person name="Sun H."/>
            <person name="Tunlid A."/>
            <person name="Henrissat B."/>
            <person name="Grigoriev I.V."/>
            <person name="Hibbett D.S."/>
            <person name="Martin F."/>
            <person name="Nordberg H.P."/>
            <person name="Cantor M.N."/>
            <person name="Hua S.X."/>
        </authorList>
    </citation>
    <scope>NUCLEOTIDE SEQUENCE [LARGE SCALE GENOMIC DNA]</scope>
    <source>
        <strain evidence="3 4">441</strain>
    </source>
</reference>
<dbReference type="HOGENOM" id="CLU_1343742_0_0_1"/>
<gene>
    <name evidence="3" type="ORF">PISMIDRAFT_672274</name>
</gene>
<dbReference type="AlphaFoldDB" id="A0A0D0A5B9"/>
<feature type="coiled-coil region" evidence="1">
    <location>
        <begin position="90"/>
        <end position="117"/>
    </location>
</feature>
<name>A0A0D0A5B9_9AGAM</name>
<dbReference type="Proteomes" id="UP000054018">
    <property type="component" value="Unassembled WGS sequence"/>
</dbReference>